<comment type="caution">
    <text evidence="1">The sequence shown here is derived from an EMBL/GenBank/DDBJ whole genome shotgun (WGS) entry which is preliminary data.</text>
</comment>
<gene>
    <name evidence="1" type="ORF">QFC24_006805</name>
</gene>
<keyword evidence="2" id="KW-1185">Reference proteome</keyword>
<sequence>MASETAKDRLTAPKVRVNQEKTKISIMMNLFPLDPARKFELPVTFAMPSGEEKYVAWLAAITEAFHSPEVQAKLVKYPFASDPAPYQPEFKMNKTRDVLEMLIGLPIEYLTKYTAETDGAHCLPNNVETWFTTSVYQTSGQATCSGIITNRKPKLEDMLPWFQSSNGIPMVTYQPDTGIRPILYNAADQRYR</sequence>
<proteinExistence type="predicted"/>
<protein>
    <submittedName>
        <fullName evidence="1">Uncharacterized protein</fullName>
    </submittedName>
</protein>
<dbReference type="Proteomes" id="UP001234202">
    <property type="component" value="Unassembled WGS sequence"/>
</dbReference>
<accession>A0ACC2WWS2</accession>
<reference evidence="1" key="1">
    <citation type="submission" date="2023-04" db="EMBL/GenBank/DDBJ databases">
        <title>Draft Genome sequencing of Naganishia species isolated from polar environments using Oxford Nanopore Technology.</title>
        <authorList>
            <person name="Leo P."/>
            <person name="Venkateswaran K."/>
        </authorList>
    </citation>
    <scope>NUCLEOTIDE SEQUENCE</scope>
    <source>
        <strain evidence="1">DBVPG 5303</strain>
    </source>
</reference>
<evidence type="ECO:0000313" key="1">
    <source>
        <dbReference type="EMBL" id="KAJ9116214.1"/>
    </source>
</evidence>
<organism evidence="1 2">
    <name type="scientific">Naganishia onofrii</name>
    <dbReference type="NCBI Taxonomy" id="1851511"/>
    <lineage>
        <taxon>Eukaryota</taxon>
        <taxon>Fungi</taxon>
        <taxon>Dikarya</taxon>
        <taxon>Basidiomycota</taxon>
        <taxon>Agaricomycotina</taxon>
        <taxon>Tremellomycetes</taxon>
        <taxon>Filobasidiales</taxon>
        <taxon>Filobasidiaceae</taxon>
        <taxon>Naganishia</taxon>
    </lineage>
</organism>
<name>A0ACC2WWS2_9TREE</name>
<dbReference type="EMBL" id="JASBWV010000039">
    <property type="protein sequence ID" value="KAJ9116214.1"/>
    <property type="molecule type" value="Genomic_DNA"/>
</dbReference>
<evidence type="ECO:0000313" key="2">
    <source>
        <dbReference type="Proteomes" id="UP001234202"/>
    </source>
</evidence>